<comment type="caution">
    <text evidence="6">The sequence shown here is derived from an EMBL/GenBank/DDBJ whole genome shotgun (WGS) entry which is preliminary data.</text>
</comment>
<dbReference type="Pfam" id="PF00106">
    <property type="entry name" value="adh_short"/>
    <property type="match status" value="1"/>
</dbReference>
<dbReference type="FunFam" id="3.40.50.720:FF:000137">
    <property type="entry name" value="Hydroxysteroid (17-beta) dehydrogenase 3"/>
    <property type="match status" value="1"/>
</dbReference>
<dbReference type="AlphaFoldDB" id="A0A8S4RMG5"/>
<dbReference type="GO" id="GO:0016491">
    <property type="term" value="F:oxidoreductase activity"/>
    <property type="evidence" value="ECO:0007669"/>
    <property type="project" value="UniProtKB-KW"/>
</dbReference>
<protein>
    <submittedName>
        <fullName evidence="6">Jg13693 protein</fullName>
    </submittedName>
</protein>
<name>A0A8S4RMG5_9NEOP</name>
<dbReference type="InterPro" id="IPR051019">
    <property type="entry name" value="VLCFA-Steroid_DH"/>
</dbReference>
<keyword evidence="7" id="KW-1185">Reference proteome</keyword>
<dbReference type="EMBL" id="CAKXAJ010025409">
    <property type="protein sequence ID" value="CAH2238884.1"/>
    <property type="molecule type" value="Genomic_DNA"/>
</dbReference>
<keyword evidence="2" id="KW-0521">NADP</keyword>
<gene>
    <name evidence="6" type="primary">jg13693</name>
    <name evidence="6" type="ORF">PAEG_LOCUS15909</name>
</gene>
<dbReference type="EMBL" id="CAKXAJ010025409">
    <property type="protein sequence ID" value="CAH2238883.1"/>
    <property type="molecule type" value="Genomic_DNA"/>
</dbReference>
<dbReference type="PRINTS" id="PR00080">
    <property type="entry name" value="SDRFAMILY"/>
</dbReference>
<sequence>MVTELSHVSHTRSKRLTRNLTFFARQCACVNSVMYTYVIGPALNEVDFKSKGKWALVTGSTDGIGKAYARELASRGCGIVLVSRSIDKLKSTAAEIENDFKVQTKTVQADFCEGDSIYDKISKEIADIEIGTLVNNVGVSYTYPEYFLDIPDWEQTINNMIKANIVSTTRMTGLVLPGMVQRGKGVVINVGSGASIIPSPLLTVYAATKAFVEKFTEGLEMEYKKRGIIVQCVLPGFVCSKLSGLHRSSLIAPTATSYVKSAISLVGTTSNTAGYFPHSIFFFGINFFYALTNKFSVWLVTRSMENTRRKALRKKEKMEA</sequence>
<keyword evidence="5" id="KW-1133">Transmembrane helix</keyword>
<dbReference type="GO" id="GO:0005783">
    <property type="term" value="C:endoplasmic reticulum"/>
    <property type="evidence" value="ECO:0007669"/>
    <property type="project" value="TreeGrafter"/>
</dbReference>
<dbReference type="SUPFAM" id="SSF51735">
    <property type="entry name" value="NAD(P)-binding Rossmann-fold domains"/>
    <property type="match status" value="1"/>
</dbReference>
<keyword evidence="5" id="KW-0472">Membrane</keyword>
<dbReference type="Proteomes" id="UP000838756">
    <property type="component" value="Unassembled WGS sequence"/>
</dbReference>
<evidence type="ECO:0000256" key="2">
    <source>
        <dbReference type="ARBA" id="ARBA00022857"/>
    </source>
</evidence>
<keyword evidence="5" id="KW-0812">Transmembrane</keyword>
<evidence type="ECO:0000256" key="4">
    <source>
        <dbReference type="RuleBase" id="RU000363"/>
    </source>
</evidence>
<accession>A0A8S4RMG5</accession>
<dbReference type="CDD" id="cd05356">
    <property type="entry name" value="17beta-HSD1_like_SDR_c"/>
    <property type="match status" value="1"/>
</dbReference>
<dbReference type="PANTHER" id="PTHR43899">
    <property type="entry name" value="RH59310P"/>
    <property type="match status" value="1"/>
</dbReference>
<comment type="similarity">
    <text evidence="1 4">Belongs to the short-chain dehydrogenases/reductases (SDR) family.</text>
</comment>
<dbReference type="Gene3D" id="3.40.50.720">
    <property type="entry name" value="NAD(P)-binding Rossmann-like Domain"/>
    <property type="match status" value="1"/>
</dbReference>
<dbReference type="InterPro" id="IPR002347">
    <property type="entry name" value="SDR_fam"/>
</dbReference>
<evidence type="ECO:0000256" key="1">
    <source>
        <dbReference type="ARBA" id="ARBA00006484"/>
    </source>
</evidence>
<organism evidence="6 7">
    <name type="scientific">Pararge aegeria aegeria</name>
    <dbReference type="NCBI Taxonomy" id="348720"/>
    <lineage>
        <taxon>Eukaryota</taxon>
        <taxon>Metazoa</taxon>
        <taxon>Ecdysozoa</taxon>
        <taxon>Arthropoda</taxon>
        <taxon>Hexapoda</taxon>
        <taxon>Insecta</taxon>
        <taxon>Pterygota</taxon>
        <taxon>Neoptera</taxon>
        <taxon>Endopterygota</taxon>
        <taxon>Lepidoptera</taxon>
        <taxon>Glossata</taxon>
        <taxon>Ditrysia</taxon>
        <taxon>Papilionoidea</taxon>
        <taxon>Nymphalidae</taxon>
        <taxon>Satyrinae</taxon>
        <taxon>Satyrini</taxon>
        <taxon>Parargina</taxon>
        <taxon>Pararge</taxon>
    </lineage>
</organism>
<dbReference type="OrthoDB" id="5545019at2759"/>
<evidence type="ECO:0000313" key="6">
    <source>
        <dbReference type="EMBL" id="CAH2238883.1"/>
    </source>
</evidence>
<dbReference type="PRINTS" id="PR00081">
    <property type="entry name" value="GDHRDH"/>
</dbReference>
<dbReference type="InterPro" id="IPR036291">
    <property type="entry name" value="NAD(P)-bd_dom_sf"/>
</dbReference>
<keyword evidence="3" id="KW-0560">Oxidoreductase</keyword>
<dbReference type="PANTHER" id="PTHR43899:SF13">
    <property type="entry name" value="RH59310P"/>
    <property type="match status" value="1"/>
</dbReference>
<evidence type="ECO:0000313" key="7">
    <source>
        <dbReference type="Proteomes" id="UP000838756"/>
    </source>
</evidence>
<evidence type="ECO:0000256" key="5">
    <source>
        <dbReference type="SAM" id="Phobius"/>
    </source>
</evidence>
<feature type="transmembrane region" description="Helical" evidence="5">
    <location>
        <begin position="280"/>
        <end position="300"/>
    </location>
</feature>
<evidence type="ECO:0000256" key="3">
    <source>
        <dbReference type="ARBA" id="ARBA00023002"/>
    </source>
</evidence>
<proteinExistence type="inferred from homology"/>
<dbReference type="PIRSF" id="PIRSF000126">
    <property type="entry name" value="11-beta-HSD1"/>
    <property type="match status" value="1"/>
</dbReference>
<reference evidence="6" key="1">
    <citation type="submission" date="2022-03" db="EMBL/GenBank/DDBJ databases">
        <authorList>
            <person name="Lindestad O."/>
        </authorList>
    </citation>
    <scope>NUCLEOTIDE SEQUENCE</scope>
</reference>